<evidence type="ECO:0000313" key="1">
    <source>
        <dbReference type="EMBL" id="KAK7695863.1"/>
    </source>
</evidence>
<evidence type="ECO:0000313" key="2">
    <source>
        <dbReference type="Proteomes" id="UP001385951"/>
    </source>
</evidence>
<keyword evidence="2" id="KW-1185">Reference proteome</keyword>
<gene>
    <name evidence="1" type="ORF">QCA50_000501</name>
</gene>
<dbReference type="EMBL" id="JASBNA010000001">
    <property type="protein sequence ID" value="KAK7695863.1"/>
    <property type="molecule type" value="Genomic_DNA"/>
</dbReference>
<accession>A0AAW0GQG4</accession>
<organism evidence="1 2">
    <name type="scientific">Cerrena zonata</name>
    <dbReference type="NCBI Taxonomy" id="2478898"/>
    <lineage>
        <taxon>Eukaryota</taxon>
        <taxon>Fungi</taxon>
        <taxon>Dikarya</taxon>
        <taxon>Basidiomycota</taxon>
        <taxon>Agaricomycotina</taxon>
        <taxon>Agaricomycetes</taxon>
        <taxon>Polyporales</taxon>
        <taxon>Cerrenaceae</taxon>
        <taxon>Cerrena</taxon>
    </lineage>
</organism>
<reference evidence="1 2" key="1">
    <citation type="submission" date="2022-09" db="EMBL/GenBank/DDBJ databases">
        <authorList>
            <person name="Palmer J.M."/>
        </authorList>
    </citation>
    <scope>NUCLEOTIDE SEQUENCE [LARGE SCALE GENOMIC DNA]</scope>
    <source>
        <strain evidence="1 2">DSM 7382</strain>
    </source>
</reference>
<name>A0AAW0GQG4_9APHY</name>
<proteinExistence type="predicted"/>
<sequence length="69" mass="7950">MPFSVIGSTVTSPDILSFKSWREHSNFTHSSKTLVGLCMYEIQTYGFEGFQDGDPSVRNQYLVLPYYYI</sequence>
<comment type="caution">
    <text evidence="1">The sequence shown here is derived from an EMBL/GenBank/DDBJ whole genome shotgun (WGS) entry which is preliminary data.</text>
</comment>
<dbReference type="Proteomes" id="UP001385951">
    <property type="component" value="Unassembled WGS sequence"/>
</dbReference>
<protein>
    <submittedName>
        <fullName evidence="1">Uncharacterized protein</fullName>
    </submittedName>
</protein>
<dbReference type="AlphaFoldDB" id="A0AAW0GQG4"/>